<comment type="caution">
    <text evidence="2">The sequence shown here is derived from an EMBL/GenBank/DDBJ whole genome shotgun (WGS) entry which is preliminary data.</text>
</comment>
<dbReference type="Proteomes" id="UP000294887">
    <property type="component" value="Unassembled WGS sequence"/>
</dbReference>
<protein>
    <submittedName>
        <fullName evidence="2">Invasion gene expression up-regulator SirB</fullName>
    </submittedName>
</protein>
<feature type="transmembrane region" description="Helical" evidence="1">
    <location>
        <begin position="6"/>
        <end position="27"/>
    </location>
</feature>
<organism evidence="2 3">
    <name type="scientific">Cocleimonas flava</name>
    <dbReference type="NCBI Taxonomy" id="634765"/>
    <lineage>
        <taxon>Bacteria</taxon>
        <taxon>Pseudomonadati</taxon>
        <taxon>Pseudomonadota</taxon>
        <taxon>Gammaproteobacteria</taxon>
        <taxon>Thiotrichales</taxon>
        <taxon>Thiotrichaceae</taxon>
        <taxon>Cocleimonas</taxon>
    </lineage>
</organism>
<dbReference type="RefSeq" id="WP_131904647.1">
    <property type="nucleotide sequence ID" value="NZ_BAAAFU010000008.1"/>
</dbReference>
<dbReference type="PIRSF" id="PIRSF005610">
    <property type="entry name" value="SirB"/>
    <property type="match status" value="1"/>
</dbReference>
<dbReference type="InterPro" id="IPR007360">
    <property type="entry name" value="SirB"/>
</dbReference>
<feature type="transmembrane region" description="Helical" evidence="1">
    <location>
        <begin position="101"/>
        <end position="121"/>
    </location>
</feature>
<name>A0A4R1F548_9GAMM</name>
<keyword evidence="3" id="KW-1185">Reference proteome</keyword>
<accession>A0A4R1F548</accession>
<feature type="transmembrane region" description="Helical" evidence="1">
    <location>
        <begin position="66"/>
        <end position="89"/>
    </location>
</feature>
<sequence length="124" mass="13067">MDLSLLIKAHSGIAIAVLIIYIVRGALMLANSPKTNSATVLSIASIFTLLLFGLGVYIGFAQNLSFADGFILTKIISLLLFVAFGTIALKKGLSKAVASGLWLLGLVAFIYASLIATHKLAPLF</sequence>
<dbReference type="Pfam" id="PF04247">
    <property type="entry name" value="SirB"/>
    <property type="match status" value="1"/>
</dbReference>
<gene>
    <name evidence="2" type="ORF">EV695_0844</name>
</gene>
<evidence type="ECO:0000313" key="2">
    <source>
        <dbReference type="EMBL" id="TCJ88983.1"/>
    </source>
</evidence>
<evidence type="ECO:0000313" key="3">
    <source>
        <dbReference type="Proteomes" id="UP000294887"/>
    </source>
</evidence>
<keyword evidence="1" id="KW-0812">Transmembrane</keyword>
<proteinExistence type="predicted"/>
<feature type="transmembrane region" description="Helical" evidence="1">
    <location>
        <begin position="39"/>
        <end position="60"/>
    </location>
</feature>
<dbReference type="OrthoDB" id="5588650at2"/>
<dbReference type="EMBL" id="SMFQ01000002">
    <property type="protein sequence ID" value="TCJ88983.1"/>
    <property type="molecule type" value="Genomic_DNA"/>
</dbReference>
<evidence type="ECO:0000256" key="1">
    <source>
        <dbReference type="SAM" id="Phobius"/>
    </source>
</evidence>
<keyword evidence="1" id="KW-1133">Transmembrane helix</keyword>
<reference evidence="2 3" key="1">
    <citation type="submission" date="2019-03" db="EMBL/GenBank/DDBJ databases">
        <title>Genomic Encyclopedia of Type Strains, Phase IV (KMG-IV): sequencing the most valuable type-strain genomes for metagenomic binning, comparative biology and taxonomic classification.</title>
        <authorList>
            <person name="Goeker M."/>
        </authorList>
    </citation>
    <scope>NUCLEOTIDE SEQUENCE [LARGE SCALE GENOMIC DNA]</scope>
    <source>
        <strain evidence="2 3">DSM 24830</strain>
    </source>
</reference>
<keyword evidence="1" id="KW-0472">Membrane</keyword>
<dbReference type="AlphaFoldDB" id="A0A4R1F548"/>